<accession>A0AA39LWH2</accession>
<feature type="region of interest" description="Disordered" evidence="1">
    <location>
        <begin position="95"/>
        <end position="293"/>
    </location>
</feature>
<dbReference type="Proteomes" id="UP001175271">
    <property type="component" value="Unassembled WGS sequence"/>
</dbReference>
<sequence>MATGEYDFPGVPTFVEFNEKGPVFGTEVLRGPVPLLHERTEMEETVSVGNVSKCPQAPVPLLHERTEMEETAAVDNVPKCPQAPVPLLHARTEMEETAAAQKPIPALRQTQSPSRVTPEPQLVKPPTGTGSTFDRLSQSLKTEAQKPVPLVRQLQPSSRATTESRVSATKTPSPFPIVKPIPAVRQTQLSARVTPVKPQLVKPPTRTGSVFDRLSQSSKTKPQKPVPLVRQLQPSSRVTTESRVSATKTPSSNSRTDNVFDRLSKPKMRVSRDSGTPKTEEPSVTRNRSRSSFMMSTAEAVQRAALNSSCYKDMKNARIPGLIGIKAAPVKRVHSKDRVQTSQN</sequence>
<comment type="caution">
    <text evidence="2">The sequence shown here is derived from an EMBL/GenBank/DDBJ whole genome shotgun (WGS) entry which is preliminary data.</text>
</comment>
<dbReference type="EMBL" id="JAUCMV010000003">
    <property type="protein sequence ID" value="KAK0412158.1"/>
    <property type="molecule type" value="Genomic_DNA"/>
</dbReference>
<gene>
    <name evidence="2" type="ORF">QR680_006066</name>
</gene>
<evidence type="ECO:0000313" key="2">
    <source>
        <dbReference type="EMBL" id="KAK0412158.1"/>
    </source>
</evidence>
<evidence type="ECO:0000313" key="3">
    <source>
        <dbReference type="Proteomes" id="UP001175271"/>
    </source>
</evidence>
<feature type="compositionally biased region" description="Polar residues" evidence="1">
    <location>
        <begin position="284"/>
        <end position="293"/>
    </location>
</feature>
<feature type="compositionally biased region" description="Polar residues" evidence="1">
    <location>
        <begin position="232"/>
        <end position="257"/>
    </location>
</feature>
<protein>
    <submittedName>
        <fullName evidence="2">Uncharacterized protein</fullName>
    </submittedName>
</protein>
<organism evidence="2 3">
    <name type="scientific">Steinernema hermaphroditum</name>
    <dbReference type="NCBI Taxonomy" id="289476"/>
    <lineage>
        <taxon>Eukaryota</taxon>
        <taxon>Metazoa</taxon>
        <taxon>Ecdysozoa</taxon>
        <taxon>Nematoda</taxon>
        <taxon>Chromadorea</taxon>
        <taxon>Rhabditida</taxon>
        <taxon>Tylenchina</taxon>
        <taxon>Panagrolaimomorpha</taxon>
        <taxon>Strongyloidoidea</taxon>
        <taxon>Steinernematidae</taxon>
        <taxon>Steinernema</taxon>
    </lineage>
</organism>
<dbReference type="AlphaFoldDB" id="A0AA39LWH2"/>
<keyword evidence="3" id="KW-1185">Reference proteome</keyword>
<feature type="compositionally biased region" description="Polar residues" evidence="1">
    <location>
        <begin position="128"/>
        <end position="142"/>
    </location>
</feature>
<name>A0AA39LWH2_9BILA</name>
<evidence type="ECO:0000256" key="1">
    <source>
        <dbReference type="SAM" id="MobiDB-lite"/>
    </source>
</evidence>
<feature type="compositionally biased region" description="Polar residues" evidence="1">
    <location>
        <begin position="154"/>
        <end position="172"/>
    </location>
</feature>
<reference evidence="2" key="1">
    <citation type="submission" date="2023-06" db="EMBL/GenBank/DDBJ databases">
        <title>Genomic analysis of the entomopathogenic nematode Steinernema hermaphroditum.</title>
        <authorList>
            <person name="Schwarz E.M."/>
            <person name="Heppert J.K."/>
            <person name="Baniya A."/>
            <person name="Schwartz H.T."/>
            <person name="Tan C.-H."/>
            <person name="Antoshechkin I."/>
            <person name="Sternberg P.W."/>
            <person name="Goodrich-Blair H."/>
            <person name="Dillman A.R."/>
        </authorList>
    </citation>
    <scope>NUCLEOTIDE SEQUENCE</scope>
    <source>
        <strain evidence="2">PS9179</strain>
        <tissue evidence="2">Whole animal</tissue>
    </source>
</reference>
<proteinExistence type="predicted"/>